<keyword evidence="3" id="KW-1185">Reference proteome</keyword>
<gene>
    <name evidence="2" type="ORF">Lalb_Chr06g0169161</name>
</gene>
<accession>A0A6A4QEY5</accession>
<feature type="transmembrane region" description="Helical" evidence="1">
    <location>
        <begin position="49"/>
        <end position="66"/>
    </location>
</feature>
<evidence type="ECO:0000313" key="3">
    <source>
        <dbReference type="Proteomes" id="UP000447434"/>
    </source>
</evidence>
<protein>
    <submittedName>
        <fullName evidence="2">Uncharacterized protein</fullName>
    </submittedName>
</protein>
<reference evidence="3" key="1">
    <citation type="journal article" date="2020" name="Nat. Commun.">
        <title>Genome sequence of the cluster root forming white lupin.</title>
        <authorList>
            <person name="Hufnagel B."/>
            <person name="Marques A."/>
            <person name="Soriano A."/>
            <person name="Marques L."/>
            <person name="Divol F."/>
            <person name="Doumas P."/>
            <person name="Sallet E."/>
            <person name="Mancinotti D."/>
            <person name="Carrere S."/>
            <person name="Marande W."/>
            <person name="Arribat S."/>
            <person name="Keller J."/>
            <person name="Huneau C."/>
            <person name="Blein T."/>
            <person name="Aime D."/>
            <person name="Laguerre M."/>
            <person name="Taylor J."/>
            <person name="Schubert V."/>
            <person name="Nelson M."/>
            <person name="Geu-Flores F."/>
            <person name="Crespi M."/>
            <person name="Gallardo-Guerrero K."/>
            <person name="Delaux P.-M."/>
            <person name="Salse J."/>
            <person name="Berges H."/>
            <person name="Guyot R."/>
            <person name="Gouzy J."/>
            <person name="Peret B."/>
        </authorList>
    </citation>
    <scope>NUCLEOTIDE SEQUENCE [LARGE SCALE GENOMIC DNA]</scope>
    <source>
        <strain evidence="3">cv. Amiga</strain>
    </source>
</reference>
<evidence type="ECO:0000256" key="1">
    <source>
        <dbReference type="SAM" id="Phobius"/>
    </source>
</evidence>
<name>A0A6A4QEY5_LUPAL</name>
<keyword evidence="1" id="KW-0472">Membrane</keyword>
<evidence type="ECO:0000313" key="2">
    <source>
        <dbReference type="EMBL" id="KAE9612079.1"/>
    </source>
</evidence>
<comment type="caution">
    <text evidence="2">The sequence shown here is derived from an EMBL/GenBank/DDBJ whole genome shotgun (WGS) entry which is preliminary data.</text>
</comment>
<dbReference type="Proteomes" id="UP000447434">
    <property type="component" value="Chromosome 6"/>
</dbReference>
<dbReference type="EMBL" id="WOCE01000006">
    <property type="protein sequence ID" value="KAE9612079.1"/>
    <property type="molecule type" value="Genomic_DNA"/>
</dbReference>
<keyword evidence="1" id="KW-0812">Transmembrane</keyword>
<organism evidence="2 3">
    <name type="scientific">Lupinus albus</name>
    <name type="common">White lupine</name>
    <name type="synonym">Lupinus termis</name>
    <dbReference type="NCBI Taxonomy" id="3870"/>
    <lineage>
        <taxon>Eukaryota</taxon>
        <taxon>Viridiplantae</taxon>
        <taxon>Streptophyta</taxon>
        <taxon>Embryophyta</taxon>
        <taxon>Tracheophyta</taxon>
        <taxon>Spermatophyta</taxon>
        <taxon>Magnoliopsida</taxon>
        <taxon>eudicotyledons</taxon>
        <taxon>Gunneridae</taxon>
        <taxon>Pentapetalae</taxon>
        <taxon>rosids</taxon>
        <taxon>fabids</taxon>
        <taxon>Fabales</taxon>
        <taxon>Fabaceae</taxon>
        <taxon>Papilionoideae</taxon>
        <taxon>50 kb inversion clade</taxon>
        <taxon>genistoids sensu lato</taxon>
        <taxon>core genistoids</taxon>
        <taxon>Genisteae</taxon>
        <taxon>Lupinus</taxon>
    </lineage>
</organism>
<dbReference type="AlphaFoldDB" id="A0A6A4QEY5"/>
<keyword evidence="1" id="KW-1133">Transmembrane helix</keyword>
<sequence>MVVCPFRISLFFESSHIVHIRYFFPKFNFCCEIHLISSLREIRGILVNYYLYILTINYVLLQILYYRPYKLK</sequence>
<proteinExistence type="predicted"/>